<name>A0A1R1LHR4_9MICC</name>
<evidence type="ECO:0000313" key="1">
    <source>
        <dbReference type="EMBL" id="OMH27057.1"/>
    </source>
</evidence>
<gene>
    <name evidence="1" type="ORF">BKD30_03980</name>
</gene>
<keyword evidence="2" id="KW-1185">Reference proteome</keyword>
<dbReference type="AlphaFoldDB" id="A0A1R1LHR4"/>
<protein>
    <submittedName>
        <fullName evidence="1">Uncharacterized protein</fullName>
    </submittedName>
</protein>
<accession>A0A1R1LHR4</accession>
<dbReference type="EMBL" id="MRDE01000017">
    <property type="protein sequence ID" value="OMH27057.1"/>
    <property type="molecule type" value="Genomic_DNA"/>
</dbReference>
<reference evidence="1 2" key="1">
    <citation type="submission" date="2016-12" db="EMBL/GenBank/DDBJ databases">
        <title>Draft genome of Tersicoccus phoenicis 1P05MA.</title>
        <authorList>
            <person name="Nakajima Y."/>
            <person name="Yoshizawa S."/>
            <person name="Nakamura K."/>
            <person name="Ogura Y."/>
            <person name="Hayashi T."/>
            <person name="Kogure K."/>
        </authorList>
    </citation>
    <scope>NUCLEOTIDE SEQUENCE [LARGE SCALE GENOMIC DNA]</scope>
    <source>
        <strain evidence="1 2">1p05MA</strain>
    </source>
</reference>
<comment type="caution">
    <text evidence="1">The sequence shown here is derived from an EMBL/GenBank/DDBJ whole genome shotgun (WGS) entry which is preliminary data.</text>
</comment>
<evidence type="ECO:0000313" key="2">
    <source>
        <dbReference type="Proteomes" id="UP000187085"/>
    </source>
</evidence>
<dbReference type="Proteomes" id="UP000187085">
    <property type="component" value="Unassembled WGS sequence"/>
</dbReference>
<sequence length="92" mass="9675">MSLQEPAVMVLLAGLGAAYRRPSGISTSTALLVVSLSQRGIEVSVALVAVWLLLFRRQVAVAWHVLPVGKTVPAAALSAPTQFRISPRRGAA</sequence>
<proteinExistence type="predicted"/>
<organism evidence="1 2">
    <name type="scientific">Tersicoccus phoenicis</name>
    <dbReference type="NCBI Taxonomy" id="554083"/>
    <lineage>
        <taxon>Bacteria</taxon>
        <taxon>Bacillati</taxon>
        <taxon>Actinomycetota</taxon>
        <taxon>Actinomycetes</taxon>
        <taxon>Micrococcales</taxon>
        <taxon>Micrococcaceae</taxon>
        <taxon>Tersicoccus</taxon>
    </lineage>
</organism>